<evidence type="ECO:0000256" key="3">
    <source>
        <dbReference type="ARBA" id="ARBA00022679"/>
    </source>
</evidence>
<feature type="domain" description="Bacterial sugar transferase" evidence="9">
    <location>
        <begin position="304"/>
        <end position="489"/>
    </location>
</feature>
<dbReference type="OrthoDB" id="9808602at2"/>
<comment type="subcellular location">
    <subcellularLocation>
        <location evidence="1">Membrane</location>
        <topology evidence="1">Multi-pass membrane protein</topology>
    </subcellularLocation>
</comment>
<evidence type="ECO:0000256" key="7">
    <source>
        <dbReference type="SAM" id="MobiDB-lite"/>
    </source>
</evidence>
<dbReference type="InterPro" id="IPR003362">
    <property type="entry name" value="Bact_transf"/>
</dbReference>
<keyword evidence="3 10" id="KW-0808">Transferase</keyword>
<reference evidence="10 11" key="1">
    <citation type="submission" date="2019-07" db="EMBL/GenBank/DDBJ databases">
        <title>Whole genome shotgun sequence of Cellulomonas aerilata NBRC 106308.</title>
        <authorList>
            <person name="Hosoyama A."/>
            <person name="Uohara A."/>
            <person name="Ohji S."/>
            <person name="Ichikawa N."/>
        </authorList>
    </citation>
    <scope>NUCLEOTIDE SEQUENCE [LARGE SCALE GENOMIC DNA]</scope>
    <source>
        <strain evidence="10 11">NBRC 106308</strain>
    </source>
</reference>
<comment type="similarity">
    <text evidence="2">Belongs to the bacterial sugar transferase family.</text>
</comment>
<evidence type="ECO:0000313" key="10">
    <source>
        <dbReference type="EMBL" id="GEO34517.1"/>
    </source>
</evidence>
<evidence type="ECO:0000256" key="6">
    <source>
        <dbReference type="ARBA" id="ARBA00023136"/>
    </source>
</evidence>
<evidence type="ECO:0000256" key="5">
    <source>
        <dbReference type="ARBA" id="ARBA00022989"/>
    </source>
</evidence>
<dbReference type="PANTHER" id="PTHR30576:SF10">
    <property type="entry name" value="SLL5057 PROTEIN"/>
    <property type="match status" value="1"/>
</dbReference>
<feature type="transmembrane region" description="Helical" evidence="8">
    <location>
        <begin position="305"/>
        <end position="330"/>
    </location>
</feature>
<comment type="caution">
    <text evidence="10">The sequence shown here is derived from an EMBL/GenBank/DDBJ whole genome shotgun (WGS) entry which is preliminary data.</text>
</comment>
<dbReference type="PANTHER" id="PTHR30576">
    <property type="entry name" value="COLANIC BIOSYNTHESIS UDP-GLUCOSE LIPID CARRIER TRANSFERASE"/>
    <property type="match status" value="1"/>
</dbReference>
<evidence type="ECO:0000256" key="4">
    <source>
        <dbReference type="ARBA" id="ARBA00022692"/>
    </source>
</evidence>
<feature type="region of interest" description="Disordered" evidence="7">
    <location>
        <begin position="1"/>
        <end position="25"/>
    </location>
</feature>
<organism evidence="10 11">
    <name type="scientific">Cellulomonas aerilata</name>
    <dbReference type="NCBI Taxonomy" id="515326"/>
    <lineage>
        <taxon>Bacteria</taxon>
        <taxon>Bacillati</taxon>
        <taxon>Actinomycetota</taxon>
        <taxon>Actinomycetes</taxon>
        <taxon>Micrococcales</taxon>
        <taxon>Cellulomonadaceae</taxon>
        <taxon>Cellulomonas</taxon>
    </lineage>
</organism>
<dbReference type="Proteomes" id="UP000321181">
    <property type="component" value="Unassembled WGS sequence"/>
</dbReference>
<dbReference type="NCBIfam" id="TIGR03025">
    <property type="entry name" value="EPS_sugtrans"/>
    <property type="match status" value="1"/>
</dbReference>
<evidence type="ECO:0000313" key="11">
    <source>
        <dbReference type="Proteomes" id="UP000321181"/>
    </source>
</evidence>
<dbReference type="Gene3D" id="3.40.50.720">
    <property type="entry name" value="NAD(P)-binding Rossmann-like Domain"/>
    <property type="match status" value="1"/>
</dbReference>
<dbReference type="EMBL" id="BJYY01000014">
    <property type="protein sequence ID" value="GEO34517.1"/>
    <property type="molecule type" value="Genomic_DNA"/>
</dbReference>
<feature type="transmembrane region" description="Helical" evidence="8">
    <location>
        <begin position="135"/>
        <end position="153"/>
    </location>
</feature>
<dbReference type="Pfam" id="PF02397">
    <property type="entry name" value="Bac_transf"/>
    <property type="match status" value="1"/>
</dbReference>
<feature type="transmembrane region" description="Helical" evidence="8">
    <location>
        <begin position="37"/>
        <end position="55"/>
    </location>
</feature>
<dbReference type="GO" id="GO:0016780">
    <property type="term" value="F:phosphotransferase activity, for other substituted phosphate groups"/>
    <property type="evidence" value="ECO:0007669"/>
    <property type="project" value="TreeGrafter"/>
</dbReference>
<keyword evidence="11" id="KW-1185">Reference proteome</keyword>
<evidence type="ECO:0000259" key="9">
    <source>
        <dbReference type="Pfam" id="PF02397"/>
    </source>
</evidence>
<proteinExistence type="inferred from homology"/>
<evidence type="ECO:0000256" key="2">
    <source>
        <dbReference type="ARBA" id="ARBA00006464"/>
    </source>
</evidence>
<keyword evidence="4 8" id="KW-0812">Transmembrane</keyword>
<feature type="transmembrane region" description="Helical" evidence="8">
    <location>
        <begin position="112"/>
        <end position="129"/>
    </location>
</feature>
<evidence type="ECO:0000256" key="1">
    <source>
        <dbReference type="ARBA" id="ARBA00004141"/>
    </source>
</evidence>
<keyword evidence="5 8" id="KW-1133">Transmembrane helix</keyword>
<keyword evidence="6 8" id="KW-0472">Membrane</keyword>
<accession>A0A512DDK2</accession>
<feature type="transmembrane region" description="Helical" evidence="8">
    <location>
        <begin position="71"/>
        <end position="91"/>
    </location>
</feature>
<dbReference type="GO" id="GO:0016020">
    <property type="term" value="C:membrane"/>
    <property type="evidence" value="ECO:0007669"/>
    <property type="project" value="UniProtKB-SubCell"/>
</dbReference>
<gene>
    <name evidence="10" type="ORF">CAE01nite_22420</name>
</gene>
<dbReference type="InterPro" id="IPR017475">
    <property type="entry name" value="EPS_sugar_tfrase"/>
</dbReference>
<sequence length="495" mass="53969">MADTATLDEIRQEAPTPGRTAPAEHQPRWWSGYGTRLLLTDAVAVYIAVFTAYVVRFDDLGAARVRGEMEPSYLIVSIALMWAWLLALVVGRTQDRRIVGAGPAEYQRVVGATWRIFAAVAVMSFLLRMEIARGYLAIAFPLGTVLVLAGRLLSRRWLHRERRAGHLLSRVVVIGHRSKAEALVRELAGRPLAGFGVVGVCVSDGPVPLGETVLGVPVLGTFVDAAQVARDVRADAVAVSGSDAITADAVRKLGWDLEGSGIDLALAVSLTDVAGPRVLMQPVSGLPMMYVDEPRFSGPKYALKSAFDVVCAVVILVLLSPLLAVVAAAVKATSRGPVFFFQERVGRNGRSFRVVKFRSMQAGAHAMLDEVMGDDLPLFYKLQVDPRVTPLGKVLRRYSLDELPQLFNVLRGEMSLVGPRPQIDREVAQYDRAAHRRLLVKPGLTGLWQVSGRSGLSPEEGIRMDVYYVENWTLFGDLAILFRTAKAVVQGEGAY</sequence>
<dbReference type="RefSeq" id="WP_146904280.1">
    <property type="nucleotide sequence ID" value="NZ_BAAARM010000004.1"/>
</dbReference>
<dbReference type="AlphaFoldDB" id="A0A512DDK2"/>
<dbReference type="Pfam" id="PF13727">
    <property type="entry name" value="CoA_binding_3"/>
    <property type="match status" value="1"/>
</dbReference>
<protein>
    <submittedName>
        <fullName evidence="10">Polyprenyl glycosylphosphotransferase</fullName>
    </submittedName>
</protein>
<evidence type="ECO:0000256" key="8">
    <source>
        <dbReference type="SAM" id="Phobius"/>
    </source>
</evidence>
<name>A0A512DDK2_9CELL</name>